<evidence type="ECO:0000256" key="2">
    <source>
        <dbReference type="ARBA" id="ARBA00022771"/>
    </source>
</evidence>
<dbReference type="AlphaFoldDB" id="A0AAV4T3U1"/>
<accession>A0AAV4T3U1</accession>
<dbReference type="PANTHER" id="PTHR13793">
    <property type="entry name" value="PHD FINGER PROTEINS"/>
    <property type="match status" value="1"/>
</dbReference>
<evidence type="ECO:0000256" key="4">
    <source>
        <dbReference type="SAM" id="MobiDB-lite"/>
    </source>
</evidence>
<feature type="region of interest" description="Disordered" evidence="4">
    <location>
        <begin position="255"/>
        <end position="392"/>
    </location>
</feature>
<dbReference type="Proteomes" id="UP001054945">
    <property type="component" value="Unassembled WGS sequence"/>
</dbReference>
<evidence type="ECO:0000256" key="3">
    <source>
        <dbReference type="ARBA" id="ARBA00022833"/>
    </source>
</evidence>
<keyword evidence="1" id="KW-0479">Metal-binding</keyword>
<dbReference type="FunFam" id="3.30.40.10:FF:000030">
    <property type="entry name" value="Protein Jade-1 isoform 1"/>
    <property type="match status" value="1"/>
</dbReference>
<dbReference type="InterPro" id="IPR001965">
    <property type="entry name" value="Znf_PHD"/>
</dbReference>
<dbReference type="PROSITE" id="PS51805">
    <property type="entry name" value="EPHD"/>
    <property type="match status" value="1"/>
</dbReference>
<feature type="compositionally biased region" description="Polar residues" evidence="4">
    <location>
        <begin position="320"/>
        <end position="337"/>
    </location>
</feature>
<keyword evidence="2" id="KW-0863">Zinc-finger</keyword>
<protein>
    <submittedName>
        <fullName evidence="6">Protein Jade-3</fullName>
    </submittedName>
</protein>
<dbReference type="GO" id="GO:0008270">
    <property type="term" value="F:zinc ion binding"/>
    <property type="evidence" value="ECO:0007669"/>
    <property type="project" value="UniProtKB-KW"/>
</dbReference>
<sequence length="583" mass="66947">MHVMSKCRGAMKPTSAGEKWAHVSCALWIPEVSIGCPEKMEPVVTKISQIPASRWALICTLCRERVGACIQCSVKQCKTAYHVTCAFENGLEMEMKTTAIDSSEEGVKMQSFCNKHSSKDAETEVDEHNARLQKIRSLEAQFHKYVNVKDTVDLHNIDRDVVDFINYYWVLRRRAKFNKPLLITKCDEANLLIKQHENRLYSRLKMFVHLRQDLERVRNLCYMVSKREKIKEEVLKSRVGEQLFEKIYCSDPVEDAKEEKTNKNSLPKPPNPYAKSYINSMHTRSRRRTTSQNMAESGNEHCESENNEMPTLVKCKSEENLSSNDTKNKQETPSFTHSPFVIKIESKKDDKEQNSSVVKQEVETLNEEKNVTEKKDSPERDQSKKPEQLCDLDMSKISSENLTVKTKKLICENETSNDKNSLCLSDKENINALNPIKIKKTRSQTDSRHPELKNNIHELSNPKLELFDDENSLNSTPDLNSPERRNFRLDRRSTRYQMRSRRCSSDVLEHDELPSKSIELVEAQIALSSPIINSHSPSSNNIEKLTLVPEINSRTDESSPSDNSPVLTPKRGRVGLVKLCNQK</sequence>
<gene>
    <name evidence="6" type="primary">jade3</name>
    <name evidence="6" type="ORF">CEXT_684111</name>
</gene>
<reference evidence="6 7" key="1">
    <citation type="submission" date="2021-06" db="EMBL/GenBank/DDBJ databases">
        <title>Caerostris extrusa draft genome.</title>
        <authorList>
            <person name="Kono N."/>
            <person name="Arakawa K."/>
        </authorList>
    </citation>
    <scope>NUCLEOTIDE SEQUENCE [LARGE SCALE GENOMIC DNA]</scope>
</reference>
<evidence type="ECO:0000256" key="1">
    <source>
        <dbReference type="ARBA" id="ARBA00022723"/>
    </source>
</evidence>
<dbReference type="InterPro" id="IPR034732">
    <property type="entry name" value="EPHD"/>
</dbReference>
<dbReference type="Gene3D" id="3.30.40.10">
    <property type="entry name" value="Zinc/RING finger domain, C3HC4 (zinc finger)"/>
    <property type="match status" value="1"/>
</dbReference>
<keyword evidence="3" id="KW-0862">Zinc</keyword>
<keyword evidence="7" id="KW-1185">Reference proteome</keyword>
<dbReference type="SMART" id="SM00249">
    <property type="entry name" value="PHD"/>
    <property type="match status" value="1"/>
</dbReference>
<evidence type="ECO:0000259" key="5">
    <source>
        <dbReference type="PROSITE" id="PS51805"/>
    </source>
</evidence>
<comment type="caution">
    <text evidence="6">The sequence shown here is derived from an EMBL/GenBank/DDBJ whole genome shotgun (WGS) entry which is preliminary data.</text>
</comment>
<evidence type="ECO:0000313" key="6">
    <source>
        <dbReference type="EMBL" id="GIY41308.1"/>
    </source>
</evidence>
<evidence type="ECO:0000313" key="7">
    <source>
        <dbReference type="Proteomes" id="UP001054945"/>
    </source>
</evidence>
<dbReference type="Pfam" id="PF13832">
    <property type="entry name" value="zf-HC5HC2H_2"/>
    <property type="match status" value="1"/>
</dbReference>
<dbReference type="PANTHER" id="PTHR13793:SF160">
    <property type="entry name" value="PHD FINGER PROTEIN RHINOCEROS"/>
    <property type="match status" value="1"/>
</dbReference>
<dbReference type="InterPro" id="IPR050701">
    <property type="entry name" value="Histone_Mod_Regulator"/>
</dbReference>
<dbReference type="InterPro" id="IPR013083">
    <property type="entry name" value="Znf_RING/FYVE/PHD"/>
</dbReference>
<feature type="compositionally biased region" description="Basic and acidic residues" evidence="4">
    <location>
        <begin position="344"/>
        <end position="353"/>
    </location>
</feature>
<feature type="domain" description="PHD-type" evidence="5">
    <location>
        <begin position="1"/>
        <end position="117"/>
    </location>
</feature>
<dbReference type="GO" id="GO:0006357">
    <property type="term" value="P:regulation of transcription by RNA polymerase II"/>
    <property type="evidence" value="ECO:0007669"/>
    <property type="project" value="TreeGrafter"/>
</dbReference>
<feature type="region of interest" description="Disordered" evidence="4">
    <location>
        <begin position="552"/>
        <end position="572"/>
    </location>
</feature>
<feature type="compositionally biased region" description="Basic and acidic residues" evidence="4">
    <location>
        <begin position="360"/>
        <end position="388"/>
    </location>
</feature>
<dbReference type="EMBL" id="BPLR01010705">
    <property type="protein sequence ID" value="GIY41308.1"/>
    <property type="molecule type" value="Genomic_DNA"/>
</dbReference>
<proteinExistence type="predicted"/>
<organism evidence="6 7">
    <name type="scientific">Caerostris extrusa</name>
    <name type="common">Bark spider</name>
    <name type="synonym">Caerostris bankana</name>
    <dbReference type="NCBI Taxonomy" id="172846"/>
    <lineage>
        <taxon>Eukaryota</taxon>
        <taxon>Metazoa</taxon>
        <taxon>Ecdysozoa</taxon>
        <taxon>Arthropoda</taxon>
        <taxon>Chelicerata</taxon>
        <taxon>Arachnida</taxon>
        <taxon>Araneae</taxon>
        <taxon>Araneomorphae</taxon>
        <taxon>Entelegynae</taxon>
        <taxon>Araneoidea</taxon>
        <taxon>Araneidae</taxon>
        <taxon>Caerostris</taxon>
    </lineage>
</organism>
<name>A0AAV4T3U1_CAEEX</name>